<dbReference type="OrthoDB" id="3014488at2759"/>
<dbReference type="Pfam" id="PF14273">
    <property type="entry name" value="DUF4360"/>
    <property type="match status" value="1"/>
</dbReference>
<reference evidence="1 2" key="1">
    <citation type="submission" date="2019-01" db="EMBL/GenBank/DDBJ databases">
        <title>Draft genome sequence of Psathyrella aberdarensis IHI B618.</title>
        <authorList>
            <person name="Buettner E."/>
            <person name="Kellner H."/>
        </authorList>
    </citation>
    <scope>NUCLEOTIDE SEQUENCE [LARGE SCALE GENOMIC DNA]</scope>
    <source>
        <strain evidence="1 2">IHI B618</strain>
    </source>
</reference>
<evidence type="ECO:0000313" key="2">
    <source>
        <dbReference type="Proteomes" id="UP000290288"/>
    </source>
</evidence>
<keyword evidence="2" id="KW-1185">Reference proteome</keyword>
<dbReference type="InterPro" id="IPR025649">
    <property type="entry name" value="DUF4360"/>
</dbReference>
<dbReference type="STRING" id="2316362.A0A4Q2D289"/>
<name>A0A4Q2D289_9AGAR</name>
<dbReference type="Proteomes" id="UP000290288">
    <property type="component" value="Unassembled WGS sequence"/>
</dbReference>
<gene>
    <name evidence="1" type="ORF">EST38_g12816</name>
</gene>
<dbReference type="PANTHER" id="PTHR38847">
    <property type="match status" value="1"/>
</dbReference>
<evidence type="ECO:0000313" key="1">
    <source>
        <dbReference type="EMBL" id="RXW13039.1"/>
    </source>
</evidence>
<dbReference type="EMBL" id="SDEE01001035">
    <property type="protein sequence ID" value="RXW13039.1"/>
    <property type="molecule type" value="Genomic_DNA"/>
</dbReference>
<sequence>MDVTTVPIVNFLDYLSQNPDPYNDCDVISVTHAKNLNSFVKHEYLHLIIRHRPTNRWRRLLAERQRAQDQVIIGFWPWVAKGGWADNSGPVASVDLQSVAKVLLEVHRQKPDYGIVSAHCYWYSDAVFEIFKGMARGMQYRKWSWLSFQGIPFVLAFGALQAALKFKEQMKHEQNKAVLGPGALDKAAADPADHDASALEKRAFSDEIQESATTLFAIQEVDAISNLDEPAILGVTKERKEDINAFSKRVLADPEKEANLAFFDSCLSGKSKEAESTRDPDPFVAQLATRVVEIGSAEAPSEEEEARYQEAIRAFAGAVLRQGRFTTFSMVVLSKHLLGLSSDATLVADKTALMVALSEFIAEAGPGIPVRSNRKACQLSLGIQVPAGFTFGITSVDYGGYYQLDSEVTAAQQSNYYFEGQDIQATARSTLTGPVASDSYSFRDEFLIPVTSPCGSGTHLNINSEVRVSNSANTMGSGYLASVTDSTFNFQWQTCET</sequence>
<proteinExistence type="predicted"/>
<dbReference type="AlphaFoldDB" id="A0A4Q2D289"/>
<organism evidence="1 2">
    <name type="scientific">Candolleomyces aberdarensis</name>
    <dbReference type="NCBI Taxonomy" id="2316362"/>
    <lineage>
        <taxon>Eukaryota</taxon>
        <taxon>Fungi</taxon>
        <taxon>Dikarya</taxon>
        <taxon>Basidiomycota</taxon>
        <taxon>Agaricomycotina</taxon>
        <taxon>Agaricomycetes</taxon>
        <taxon>Agaricomycetidae</taxon>
        <taxon>Agaricales</taxon>
        <taxon>Agaricineae</taxon>
        <taxon>Psathyrellaceae</taxon>
        <taxon>Candolleomyces</taxon>
    </lineage>
</organism>
<accession>A0A4Q2D289</accession>
<comment type="caution">
    <text evidence="1">The sequence shown here is derived from an EMBL/GenBank/DDBJ whole genome shotgun (WGS) entry which is preliminary data.</text>
</comment>
<protein>
    <submittedName>
        <fullName evidence="1">Uncharacterized protein</fullName>
    </submittedName>
</protein>
<dbReference type="PANTHER" id="PTHR38847:SF1">
    <property type="entry name" value="PSEUDOURIDINE SYNTHASE RSUA_RLUA-LIKE DOMAIN-CONTAINING PROTEIN"/>
    <property type="match status" value="1"/>
</dbReference>